<sequence length="285" mass="31706">MMLGGLALDASTHGTMGFGELKSTGYFRYTRALGSEAQISQALQEGGAGGQLNISLLSPRRITQNEVEDAYVEGQKVFSHLTNLNAAYLSLAYSSLRRSETRNALVFGWVACEQVIQQIWDEFLIGEIKFYGTENRRKRLKETRNVAPKLELLALAKIISEDTYETLAVARKARNNFAHKGGAVTFNSALECVKGLILLIQEFADLKGVSTGTSHLFEIYNASEKEDAERSGLGATNAENIDWENVKYWREMYKIPGDERWEGDKSLLDGIELMDATEDEDGKAD</sequence>
<keyword evidence="2" id="KW-1185">Reference proteome</keyword>
<proteinExistence type="predicted"/>
<name>A0A1H8K114_9RHOB</name>
<dbReference type="EMBL" id="FOCM01000007">
    <property type="protein sequence ID" value="SEN86138.1"/>
    <property type="molecule type" value="Genomic_DNA"/>
</dbReference>
<evidence type="ECO:0000313" key="2">
    <source>
        <dbReference type="Proteomes" id="UP000199372"/>
    </source>
</evidence>
<gene>
    <name evidence="1" type="ORF">SAMN04488011_10728</name>
</gene>
<dbReference type="AlphaFoldDB" id="A0A1H8K114"/>
<organism evidence="1 2">
    <name type="scientific">Palleronia pelagia</name>
    <dbReference type="NCBI Taxonomy" id="387096"/>
    <lineage>
        <taxon>Bacteria</taxon>
        <taxon>Pseudomonadati</taxon>
        <taxon>Pseudomonadota</taxon>
        <taxon>Alphaproteobacteria</taxon>
        <taxon>Rhodobacterales</taxon>
        <taxon>Roseobacteraceae</taxon>
        <taxon>Palleronia</taxon>
    </lineage>
</organism>
<evidence type="ECO:0000313" key="1">
    <source>
        <dbReference type="EMBL" id="SEN86138.1"/>
    </source>
</evidence>
<accession>A0A1H8K114</accession>
<protein>
    <submittedName>
        <fullName evidence="1">Uncharacterized protein</fullName>
    </submittedName>
</protein>
<reference evidence="2" key="1">
    <citation type="submission" date="2016-10" db="EMBL/GenBank/DDBJ databases">
        <authorList>
            <person name="Varghese N."/>
            <person name="Submissions S."/>
        </authorList>
    </citation>
    <scope>NUCLEOTIDE SEQUENCE [LARGE SCALE GENOMIC DNA]</scope>
    <source>
        <strain evidence="2">DSM 26893</strain>
    </source>
</reference>
<dbReference type="Proteomes" id="UP000199372">
    <property type="component" value="Unassembled WGS sequence"/>
</dbReference>